<dbReference type="EMBL" id="AKAU01000076">
    <property type="protein sequence ID" value="EIN00730.1"/>
    <property type="molecule type" value="Genomic_DNA"/>
</dbReference>
<evidence type="ECO:0000313" key="2">
    <source>
        <dbReference type="EMBL" id="AUT72393.1"/>
    </source>
</evidence>
<evidence type="ECO:0000256" key="1">
    <source>
        <dbReference type="SAM" id="Phobius"/>
    </source>
</evidence>
<accession>A0AAN1JFJ4</accession>
<dbReference type="EMBL" id="CP026106">
    <property type="protein sequence ID" value="AUT72393.1"/>
    <property type="molecule type" value="Genomic_DNA"/>
</dbReference>
<reference evidence="3 4" key="1">
    <citation type="journal article" date="2012" name="J. Bacteriol.">
        <title>Draft Genome Sequence of the Soil Bacterium Burkholderia terrae Strain BS001, Which Interacts with Fungal Surface Structures.</title>
        <authorList>
            <person name="Nazir R."/>
            <person name="Hansen M.A."/>
            <person name="Sorensen S."/>
            <person name="van Elsas J.D."/>
        </authorList>
    </citation>
    <scope>NUCLEOTIDE SEQUENCE [LARGE SCALE GENOMIC DNA]</scope>
    <source>
        <strain evidence="3 4">BS001</strain>
    </source>
</reference>
<dbReference type="AlphaFoldDB" id="A0AAN1JFJ4"/>
<feature type="transmembrane region" description="Helical" evidence="1">
    <location>
        <begin position="39"/>
        <end position="62"/>
    </location>
</feature>
<keyword evidence="4" id="KW-1185">Reference proteome</keyword>
<gene>
    <name evidence="2" type="ORF">C2L64_29975</name>
    <name evidence="3" type="ORF">WQE_12671</name>
</gene>
<keyword evidence="1" id="KW-0812">Transmembrane</keyword>
<proteinExistence type="predicted"/>
<name>A0AAN1JFJ4_9BURK</name>
<protein>
    <submittedName>
        <fullName evidence="2">Uncharacterized protein</fullName>
    </submittedName>
</protein>
<keyword evidence="1" id="KW-0472">Membrane</keyword>
<dbReference type="Proteomes" id="UP000236649">
    <property type="component" value="Chromosome 2"/>
</dbReference>
<reference evidence="2 5" key="2">
    <citation type="submission" date="2018-01" db="EMBL/GenBank/DDBJ databases">
        <title>Species boundaries and ecological features among Paraburkholderia terrae DSMZ17804T, P. hospita DSMZ17164T and P. caribensis DSMZ13236T.</title>
        <authorList>
            <person name="Pratama A.A."/>
        </authorList>
    </citation>
    <scope>NUCLEOTIDE SEQUENCE [LARGE SCALE GENOMIC DNA]</scope>
    <source>
        <strain evidence="2 5">DSM 17164</strain>
    </source>
</reference>
<organism evidence="2 5">
    <name type="scientific">Paraburkholderia hospita</name>
    <dbReference type="NCBI Taxonomy" id="169430"/>
    <lineage>
        <taxon>Bacteria</taxon>
        <taxon>Pseudomonadati</taxon>
        <taxon>Pseudomonadota</taxon>
        <taxon>Betaproteobacteria</taxon>
        <taxon>Burkholderiales</taxon>
        <taxon>Burkholderiaceae</taxon>
        <taxon>Paraburkholderia</taxon>
    </lineage>
</organism>
<dbReference type="Proteomes" id="UP000004980">
    <property type="component" value="Unassembled WGS sequence"/>
</dbReference>
<dbReference type="KEGG" id="phs:C2L64_29975"/>
<evidence type="ECO:0000313" key="4">
    <source>
        <dbReference type="Proteomes" id="UP000004980"/>
    </source>
</evidence>
<evidence type="ECO:0000313" key="5">
    <source>
        <dbReference type="Proteomes" id="UP000236649"/>
    </source>
</evidence>
<evidence type="ECO:0000313" key="3">
    <source>
        <dbReference type="EMBL" id="EIN00730.1"/>
    </source>
</evidence>
<sequence>MHRRAAVLTGVFALFLMASVQYAFPRVLRALSLDTMCVAIRFIMFVLGACRGVFVASVMAWWRTRLVVH</sequence>
<keyword evidence="1" id="KW-1133">Transmembrane helix</keyword>